<reference evidence="1 2" key="1">
    <citation type="journal article" date="2024" name="BMC Biol.">
        <title>Comparative genomics of Ascetosporea gives new insight into the evolutionary basis for animal parasitism in Rhizaria.</title>
        <authorList>
            <person name="Hiltunen Thoren M."/>
            <person name="Onut-Brannstrom I."/>
            <person name="Alfjorden A."/>
            <person name="Peckova H."/>
            <person name="Swords F."/>
            <person name="Hooper C."/>
            <person name="Holzer A.S."/>
            <person name="Bass D."/>
            <person name="Burki F."/>
        </authorList>
    </citation>
    <scope>NUCLEOTIDE SEQUENCE [LARGE SCALE GENOMIC DNA]</scope>
    <source>
        <strain evidence="1">20-A016</strain>
    </source>
</reference>
<comment type="caution">
    <text evidence="1">The sequence shown here is derived from an EMBL/GenBank/DDBJ whole genome shotgun (WGS) entry which is preliminary data.</text>
</comment>
<sequence>MCSTFYVNRINMVHLSGYFRVKVKLGYDKVNMTDIKDQVTSRRKLPLLTYHIRCSHSILIM</sequence>
<accession>A0ABV2AVA1</accession>
<gene>
    <name evidence="1" type="ORF">MHBO_005199</name>
</gene>
<protein>
    <submittedName>
        <fullName evidence="1">Uncharacterized protein</fullName>
    </submittedName>
</protein>
<dbReference type="EMBL" id="JBDODL010007101">
    <property type="protein sequence ID" value="MES1923598.1"/>
    <property type="molecule type" value="Genomic_DNA"/>
</dbReference>
<name>A0ABV2AVA1_9EUKA</name>
<keyword evidence="2" id="KW-1185">Reference proteome</keyword>
<dbReference type="Proteomes" id="UP001439008">
    <property type="component" value="Unassembled WGS sequence"/>
</dbReference>
<proteinExistence type="predicted"/>
<evidence type="ECO:0000313" key="1">
    <source>
        <dbReference type="EMBL" id="MES1923598.1"/>
    </source>
</evidence>
<organism evidence="1 2">
    <name type="scientific">Bonamia ostreae</name>
    <dbReference type="NCBI Taxonomy" id="126728"/>
    <lineage>
        <taxon>Eukaryota</taxon>
        <taxon>Sar</taxon>
        <taxon>Rhizaria</taxon>
        <taxon>Endomyxa</taxon>
        <taxon>Ascetosporea</taxon>
        <taxon>Haplosporida</taxon>
        <taxon>Bonamia</taxon>
    </lineage>
</organism>
<evidence type="ECO:0000313" key="2">
    <source>
        <dbReference type="Proteomes" id="UP001439008"/>
    </source>
</evidence>